<feature type="non-terminal residue" evidence="1">
    <location>
        <position position="125"/>
    </location>
</feature>
<evidence type="ECO:0000313" key="1">
    <source>
        <dbReference type="EMBL" id="HBU97084.1"/>
    </source>
</evidence>
<dbReference type="SUPFAM" id="SSF56235">
    <property type="entry name" value="N-terminal nucleophile aminohydrolases (Ntn hydrolases)"/>
    <property type="match status" value="1"/>
</dbReference>
<dbReference type="Pfam" id="PF01019">
    <property type="entry name" value="G_glu_transpept"/>
    <property type="match status" value="1"/>
</dbReference>
<dbReference type="Proteomes" id="UP000264753">
    <property type="component" value="Unassembled WGS sequence"/>
</dbReference>
<protein>
    <submittedName>
        <fullName evidence="1">Gamma-glutamyltransferase</fullName>
    </submittedName>
</protein>
<evidence type="ECO:0000313" key="2">
    <source>
        <dbReference type="Proteomes" id="UP000264753"/>
    </source>
</evidence>
<dbReference type="InterPro" id="IPR029055">
    <property type="entry name" value="Ntn_hydrolases_N"/>
</dbReference>
<comment type="caution">
    <text evidence="1">The sequence shown here is derived from an EMBL/GenBank/DDBJ whole genome shotgun (WGS) entry which is preliminary data.</text>
</comment>
<reference evidence="1 2" key="1">
    <citation type="journal article" date="2018" name="Nat. Biotechnol.">
        <title>A standardized bacterial taxonomy based on genome phylogeny substantially revises the tree of life.</title>
        <authorList>
            <person name="Parks D.H."/>
            <person name="Chuvochina M."/>
            <person name="Waite D.W."/>
            <person name="Rinke C."/>
            <person name="Skarshewski A."/>
            <person name="Chaumeil P.A."/>
            <person name="Hugenholtz P."/>
        </authorList>
    </citation>
    <scope>NUCLEOTIDE SEQUENCE [LARGE SCALE GENOMIC DNA]</scope>
    <source>
        <strain evidence="1">UBA8707</strain>
    </source>
</reference>
<proteinExistence type="predicted"/>
<dbReference type="PANTHER" id="PTHR43881:SF5">
    <property type="entry name" value="GAMMA-GLUTAMYLTRANSPEPTIDASE"/>
    <property type="match status" value="1"/>
</dbReference>
<organism evidence="1 2">
    <name type="scientific">Thalassospira lucentensis</name>
    <dbReference type="NCBI Taxonomy" id="168935"/>
    <lineage>
        <taxon>Bacteria</taxon>
        <taxon>Pseudomonadati</taxon>
        <taxon>Pseudomonadota</taxon>
        <taxon>Alphaproteobacteria</taxon>
        <taxon>Rhodospirillales</taxon>
        <taxon>Thalassospiraceae</taxon>
        <taxon>Thalassospira</taxon>
    </lineage>
</organism>
<dbReference type="GO" id="GO:0016740">
    <property type="term" value="F:transferase activity"/>
    <property type="evidence" value="ECO:0007669"/>
    <property type="project" value="UniProtKB-KW"/>
</dbReference>
<dbReference type="EMBL" id="DOOG01000037">
    <property type="protein sequence ID" value="HBU97084.1"/>
    <property type="molecule type" value="Genomic_DNA"/>
</dbReference>
<dbReference type="InterPro" id="IPR052896">
    <property type="entry name" value="GGT-like_enzyme"/>
</dbReference>
<gene>
    <name evidence="1" type="ORF">DEF21_04145</name>
</gene>
<dbReference type="PANTHER" id="PTHR43881">
    <property type="entry name" value="GAMMA-GLUTAMYLTRANSPEPTIDASE (AFU_ORTHOLOGUE AFUA_4G13580)"/>
    <property type="match status" value="1"/>
</dbReference>
<accession>A0A358HQP7</accession>
<dbReference type="AlphaFoldDB" id="A0A358HQP7"/>
<keyword evidence="1" id="KW-0808">Transferase</keyword>
<dbReference type="RefSeq" id="WP_276651599.1">
    <property type="nucleotide sequence ID" value="NZ_DOOG01000037.1"/>
</dbReference>
<sequence length="125" mass="12468">MLRSRTALGGMITAPHHLAAQAGRDILRDGGNAVEAMIAAAASIAVVYPHMNAIGGDGFWLISEPGKDPVAIRACGGAAGLATPDFYREQGKAAIPARGPLAALTVAGAIGGWIKAAEIAKGLGG</sequence>
<name>A0A358HQP7_9PROT</name>